<dbReference type="SUPFAM" id="SSF90123">
    <property type="entry name" value="ABC transporter transmembrane region"/>
    <property type="match status" value="1"/>
</dbReference>
<evidence type="ECO:0000259" key="11">
    <source>
        <dbReference type="PROSITE" id="PS50929"/>
    </source>
</evidence>
<keyword evidence="5" id="KW-0067">ATP-binding</keyword>
<dbReference type="PANTHER" id="PTHR43394">
    <property type="entry name" value="ATP-DEPENDENT PERMEASE MDL1, MITOCHONDRIAL"/>
    <property type="match status" value="1"/>
</dbReference>
<dbReference type="InterPro" id="IPR027417">
    <property type="entry name" value="P-loop_NTPase"/>
</dbReference>
<dbReference type="CDD" id="cd03254">
    <property type="entry name" value="ABCC_Glucan_exporter_like"/>
    <property type="match status" value="1"/>
</dbReference>
<dbReference type="FunFam" id="3.40.50.300:FF:000287">
    <property type="entry name" value="Multidrug ABC transporter ATP-binding protein"/>
    <property type="match status" value="1"/>
</dbReference>
<feature type="domain" description="ABC transporter" evidence="10">
    <location>
        <begin position="406"/>
        <end position="640"/>
    </location>
</feature>
<dbReference type="Gene3D" id="3.40.50.300">
    <property type="entry name" value="P-loop containing nucleotide triphosphate hydrolases"/>
    <property type="match status" value="1"/>
</dbReference>
<feature type="region of interest" description="Disordered" evidence="8">
    <location>
        <begin position="1"/>
        <end position="22"/>
    </location>
</feature>
<dbReference type="InterPro" id="IPR003593">
    <property type="entry name" value="AAA+_ATPase"/>
</dbReference>
<accession>A0A6J6T6I8</accession>
<reference evidence="12" key="1">
    <citation type="submission" date="2020-05" db="EMBL/GenBank/DDBJ databases">
        <authorList>
            <person name="Chiriac C."/>
            <person name="Salcher M."/>
            <person name="Ghai R."/>
            <person name="Kavagutti S V."/>
        </authorList>
    </citation>
    <scope>NUCLEOTIDE SEQUENCE</scope>
</reference>
<dbReference type="EMBL" id="CAEZZF010000002">
    <property type="protein sequence ID" value="CAB4742585.1"/>
    <property type="molecule type" value="Genomic_DNA"/>
</dbReference>
<dbReference type="GO" id="GO:0016020">
    <property type="term" value="C:membrane"/>
    <property type="evidence" value="ECO:0007669"/>
    <property type="project" value="UniProtKB-SubCell"/>
</dbReference>
<evidence type="ECO:0000259" key="10">
    <source>
        <dbReference type="PROSITE" id="PS50893"/>
    </source>
</evidence>
<dbReference type="PANTHER" id="PTHR43394:SF1">
    <property type="entry name" value="ATP-BINDING CASSETTE SUB-FAMILY B MEMBER 10, MITOCHONDRIAL"/>
    <property type="match status" value="1"/>
</dbReference>
<keyword evidence="7 9" id="KW-0472">Membrane</keyword>
<evidence type="ECO:0000256" key="5">
    <source>
        <dbReference type="ARBA" id="ARBA00022840"/>
    </source>
</evidence>
<feature type="transmembrane region" description="Helical" evidence="9">
    <location>
        <begin position="129"/>
        <end position="154"/>
    </location>
</feature>
<evidence type="ECO:0000256" key="1">
    <source>
        <dbReference type="ARBA" id="ARBA00004141"/>
    </source>
</evidence>
<evidence type="ECO:0000256" key="4">
    <source>
        <dbReference type="ARBA" id="ARBA00022741"/>
    </source>
</evidence>
<dbReference type="InterPro" id="IPR003439">
    <property type="entry name" value="ABC_transporter-like_ATP-bd"/>
</dbReference>
<dbReference type="PROSITE" id="PS50929">
    <property type="entry name" value="ABC_TM1F"/>
    <property type="match status" value="1"/>
</dbReference>
<evidence type="ECO:0000256" key="3">
    <source>
        <dbReference type="ARBA" id="ARBA00022692"/>
    </source>
</evidence>
<keyword evidence="3 9" id="KW-0812">Transmembrane</keyword>
<dbReference type="AlphaFoldDB" id="A0A6J6T6I8"/>
<keyword evidence="6 9" id="KW-1133">Transmembrane helix</keyword>
<feature type="transmembrane region" description="Helical" evidence="9">
    <location>
        <begin position="47"/>
        <end position="65"/>
    </location>
</feature>
<protein>
    <submittedName>
        <fullName evidence="12">Unannotated protein</fullName>
    </submittedName>
</protein>
<evidence type="ECO:0000256" key="8">
    <source>
        <dbReference type="SAM" id="MobiDB-lite"/>
    </source>
</evidence>
<dbReference type="GO" id="GO:0005524">
    <property type="term" value="F:ATP binding"/>
    <property type="evidence" value="ECO:0007669"/>
    <property type="project" value="UniProtKB-KW"/>
</dbReference>
<evidence type="ECO:0000256" key="6">
    <source>
        <dbReference type="ARBA" id="ARBA00022989"/>
    </source>
</evidence>
<dbReference type="InterPro" id="IPR036640">
    <property type="entry name" value="ABC1_TM_sf"/>
</dbReference>
<gene>
    <name evidence="12" type="ORF">UFOPK2837_00094</name>
</gene>
<evidence type="ECO:0000256" key="9">
    <source>
        <dbReference type="SAM" id="Phobius"/>
    </source>
</evidence>
<feature type="domain" description="ABC transmembrane type-1" evidence="11">
    <location>
        <begin position="50"/>
        <end position="372"/>
    </location>
</feature>
<evidence type="ECO:0000313" key="12">
    <source>
        <dbReference type="EMBL" id="CAB4742585.1"/>
    </source>
</evidence>
<dbReference type="CDD" id="cd18547">
    <property type="entry name" value="ABC_6TM_Tm288_like"/>
    <property type="match status" value="1"/>
</dbReference>
<feature type="transmembrane region" description="Helical" evidence="9">
    <location>
        <begin position="231"/>
        <end position="248"/>
    </location>
</feature>
<dbReference type="Pfam" id="PF00005">
    <property type="entry name" value="ABC_tran"/>
    <property type="match status" value="1"/>
</dbReference>
<dbReference type="InterPro" id="IPR039421">
    <property type="entry name" value="Type_1_exporter"/>
</dbReference>
<name>A0A6J6T6I8_9ZZZZ</name>
<sequence length="648" mass="71261">MSTHRPGAAGPRGGPMAGMFGAPPAKTKDFKTSLKRLLSELGPERKVLSLVLSLITVSVVIGSFGPKILGRATNYIFYGFLGHQLPAGVTKTQAVAGLRAKGQDRLADMLDKSSVVPGVGIDFSAVAKVLFLAIGVYVVASFLMWIQAYLMAGVTQRSVFRLRRLAEEKIGRLPLSYFDKQSRGDLLSRVTNDIDNISNSLQQGLSQILNSLLTIISVLIMMVWISWELALISLIAIPISIFFSVRIAKRSQREFVAQWDWTGKLNGHVEEMHTGHSLVKVFGRRESAIEEFTTLNTKLRDSSFKAQFMSSIIQPTTQLVSNLIYVGIAVLGGYRVATGSMSLGDVQAFIQYSRQFAMPLAQIAGLMNSVQSGVASAERLFEFLDAEEQEAETVDALAVDRAIGEVRFEDVTFSYSPDQPLIENLNLIVKPGQTIAIVGPTGAGKTTLVNLIMRFYEVNSGRITLDGNDIRSLTRDDLRRQFGMVLQDTWLFDGTMSENIGFGSQDPTHDKVIAAAKAANIDHFMRSLADGYESRVSDDNSTVSNGERQLITIARAFMADPAILILDEATSSVDTRTEIMVQHAMAKLRQGRTSFVIAHRLSTIKDADTILVMDKGKIIEQGRHEELMAKKGFYFDLYASQFESALDT</sequence>
<dbReference type="SMART" id="SM00382">
    <property type="entry name" value="AAA"/>
    <property type="match status" value="1"/>
</dbReference>
<dbReference type="Gene3D" id="1.20.1560.10">
    <property type="entry name" value="ABC transporter type 1, transmembrane domain"/>
    <property type="match status" value="1"/>
</dbReference>
<keyword evidence="2" id="KW-0813">Transport</keyword>
<dbReference type="GO" id="GO:0015421">
    <property type="term" value="F:ABC-type oligopeptide transporter activity"/>
    <property type="evidence" value="ECO:0007669"/>
    <property type="project" value="TreeGrafter"/>
</dbReference>
<dbReference type="InterPro" id="IPR011527">
    <property type="entry name" value="ABC1_TM_dom"/>
</dbReference>
<comment type="subcellular location">
    <subcellularLocation>
        <location evidence="1">Membrane</location>
        <topology evidence="1">Multi-pass membrane protein</topology>
    </subcellularLocation>
</comment>
<evidence type="ECO:0000256" key="7">
    <source>
        <dbReference type="ARBA" id="ARBA00023136"/>
    </source>
</evidence>
<dbReference type="Pfam" id="PF00664">
    <property type="entry name" value="ABC_membrane"/>
    <property type="match status" value="1"/>
</dbReference>
<dbReference type="SUPFAM" id="SSF52540">
    <property type="entry name" value="P-loop containing nucleoside triphosphate hydrolases"/>
    <property type="match status" value="1"/>
</dbReference>
<proteinExistence type="predicted"/>
<dbReference type="GO" id="GO:0016887">
    <property type="term" value="F:ATP hydrolysis activity"/>
    <property type="evidence" value="ECO:0007669"/>
    <property type="project" value="InterPro"/>
</dbReference>
<keyword evidence="4" id="KW-0547">Nucleotide-binding</keyword>
<organism evidence="12">
    <name type="scientific">freshwater metagenome</name>
    <dbReference type="NCBI Taxonomy" id="449393"/>
    <lineage>
        <taxon>unclassified sequences</taxon>
        <taxon>metagenomes</taxon>
        <taxon>ecological metagenomes</taxon>
    </lineage>
</organism>
<evidence type="ECO:0000256" key="2">
    <source>
        <dbReference type="ARBA" id="ARBA00022448"/>
    </source>
</evidence>
<dbReference type="PROSITE" id="PS50893">
    <property type="entry name" value="ABC_TRANSPORTER_2"/>
    <property type="match status" value="1"/>
</dbReference>